<evidence type="ECO:0000313" key="2">
    <source>
        <dbReference type="EMBL" id="MCX2976998.1"/>
    </source>
</evidence>
<keyword evidence="3" id="KW-1185">Reference proteome</keyword>
<dbReference type="PANTHER" id="PTHR30203">
    <property type="entry name" value="OUTER MEMBRANE CATION EFFLUX PROTEIN"/>
    <property type="match status" value="1"/>
</dbReference>
<dbReference type="SUPFAM" id="SSF56954">
    <property type="entry name" value="Outer membrane efflux proteins (OEP)"/>
    <property type="match status" value="1"/>
</dbReference>
<comment type="caution">
    <text evidence="2">The sequence shown here is derived from an EMBL/GenBank/DDBJ whole genome shotgun (WGS) entry which is preliminary data.</text>
</comment>
<organism evidence="2 3">
    <name type="scientific">Candidatus Marimicrobium litorale</name>
    <dbReference type="NCBI Taxonomy" id="2518991"/>
    <lineage>
        <taxon>Bacteria</taxon>
        <taxon>Pseudomonadati</taxon>
        <taxon>Pseudomonadota</taxon>
        <taxon>Gammaproteobacteria</taxon>
        <taxon>Cellvibrionales</taxon>
        <taxon>Halieaceae</taxon>
        <taxon>Marimicrobium</taxon>
    </lineage>
</organism>
<dbReference type="EMBL" id="SHNO01000001">
    <property type="protein sequence ID" value="MCX2976998.1"/>
    <property type="molecule type" value="Genomic_DNA"/>
</dbReference>
<dbReference type="Pfam" id="PF02321">
    <property type="entry name" value="OEP"/>
    <property type="match status" value="2"/>
</dbReference>
<dbReference type="Gene3D" id="1.20.1600.10">
    <property type="entry name" value="Outer membrane efflux proteins (OEP)"/>
    <property type="match status" value="1"/>
</dbReference>
<dbReference type="InterPro" id="IPR010131">
    <property type="entry name" value="MdtP/NodT-like"/>
</dbReference>
<accession>A0ABT3T424</accession>
<comment type="similarity">
    <text evidence="1">Belongs to the outer membrane factor (OMF) (TC 1.B.17) family.</text>
</comment>
<name>A0ABT3T424_9GAMM</name>
<sequence>MLSAMPRSTGWCALPYHLILHVFSLLVMVFNPAVAYSGEQPLTLSEALSRAMAQNPSLQVFDLRLEALAGGRFTADQSPALETGLEVENFLGSDNLQGVDGAEYTVSLSSVLELGDKRRARVNVVESRYGLMEAERRAETLDVLGRVTQLFVATLALQEKLQLAAEAVSLAGATHEIIAQRATRGATPEAEVLRARAALIQSQIEQSRLQAEFVNRKMALASLWGDTNPDFKLLEGDLFQFGSSDGFEALYQRVNDSPAIQVYASEQRIREAEIQLARSQSESDIRWEVGIRRFEEQDDTAFIAGFSVPLFAGRRNSGEVRAAQAARNEVGYRRQDTLLRLHSRLFEAYHLRQQSIEAVERIRSQMLPDLSEALTQTRDAYESGRYSYVEWTAAQRELLAAQMALVDAATTALLNQALIEQLTAQPLASIPSANPQIQDSSHATN</sequence>
<evidence type="ECO:0000256" key="1">
    <source>
        <dbReference type="ARBA" id="ARBA00007613"/>
    </source>
</evidence>
<proteinExistence type="inferred from homology"/>
<dbReference type="InterPro" id="IPR003423">
    <property type="entry name" value="OMP_efflux"/>
</dbReference>
<dbReference type="Proteomes" id="UP001143304">
    <property type="component" value="Unassembled WGS sequence"/>
</dbReference>
<gene>
    <name evidence="2" type="ORF">EYC82_06485</name>
</gene>
<protein>
    <submittedName>
        <fullName evidence="2">TolC family protein</fullName>
    </submittedName>
</protein>
<dbReference type="PANTHER" id="PTHR30203:SF24">
    <property type="entry name" value="BLR4935 PROTEIN"/>
    <property type="match status" value="1"/>
</dbReference>
<reference evidence="2" key="1">
    <citation type="submission" date="2019-02" db="EMBL/GenBank/DDBJ databases">
        <authorList>
            <person name="Li S.-H."/>
        </authorList>
    </citation>
    <scope>NUCLEOTIDE SEQUENCE</scope>
    <source>
        <strain evidence="2">IMCC11814</strain>
    </source>
</reference>
<evidence type="ECO:0000313" key="3">
    <source>
        <dbReference type="Proteomes" id="UP001143304"/>
    </source>
</evidence>